<gene>
    <name evidence="5" type="ORF">RB653_007862</name>
</gene>
<feature type="signal peptide" evidence="3">
    <location>
        <begin position="1"/>
        <end position="20"/>
    </location>
</feature>
<dbReference type="PANTHER" id="PTHR23361">
    <property type="entry name" value="MUCIN"/>
    <property type="match status" value="1"/>
</dbReference>
<dbReference type="EMBL" id="JAVFKY010000005">
    <property type="protein sequence ID" value="KAK5576718.1"/>
    <property type="molecule type" value="Genomic_DNA"/>
</dbReference>
<keyword evidence="2" id="KW-1015">Disulfide bond</keyword>
<dbReference type="Proteomes" id="UP001344447">
    <property type="component" value="Unassembled WGS sequence"/>
</dbReference>
<dbReference type="PANTHER" id="PTHR23361:SF20">
    <property type="entry name" value="MRH DOMAIN-CONTAINING PROTEIN"/>
    <property type="match status" value="1"/>
</dbReference>
<sequence length="292" mass="32135">MNKFLILIILSTLSIVVVKSSIESCIFNNYNSTHYIDMSQLKNQSNNYPTNGFTFIFSVCSQNNFCLGKVKDEGVQSCQTTRNGDYEIGNINNGTYYFGVIESTGYSIGISYNSSIKSPMCFSGNSRSSNYYFYCSQEDIFKVISVYENPTCVFRISIKSKFACPIPIPTPTPSITPTPTPTPPITPTPSSNSSFSCELFQDSLIVKSNDFISCFSGGPTKCITFSGETCGTNNHDGSIKCTTPNSFINCTSNNIVCKTSKYSCSINPTLYSGLNVNNLIINSNYFSNNELN</sequence>
<feature type="chain" id="PRO_5043044802" description="MRH domain-containing protein" evidence="3">
    <location>
        <begin position="21"/>
        <end position="292"/>
    </location>
</feature>
<evidence type="ECO:0000259" key="4">
    <source>
        <dbReference type="PROSITE" id="PS51914"/>
    </source>
</evidence>
<organism evidence="5 6">
    <name type="scientific">Dictyostelium firmibasis</name>
    <dbReference type="NCBI Taxonomy" id="79012"/>
    <lineage>
        <taxon>Eukaryota</taxon>
        <taxon>Amoebozoa</taxon>
        <taxon>Evosea</taxon>
        <taxon>Eumycetozoa</taxon>
        <taxon>Dictyostelia</taxon>
        <taxon>Dictyosteliales</taxon>
        <taxon>Dictyosteliaceae</taxon>
        <taxon>Dictyostelium</taxon>
    </lineage>
</organism>
<protein>
    <recommendedName>
        <fullName evidence="4">MRH domain-containing protein</fullName>
    </recommendedName>
</protein>
<evidence type="ECO:0000313" key="5">
    <source>
        <dbReference type="EMBL" id="KAK5576718.1"/>
    </source>
</evidence>
<dbReference type="AlphaFoldDB" id="A0AAN7TW57"/>
<dbReference type="PROSITE" id="PS51914">
    <property type="entry name" value="MRH"/>
    <property type="match status" value="1"/>
</dbReference>
<evidence type="ECO:0000256" key="3">
    <source>
        <dbReference type="SAM" id="SignalP"/>
    </source>
</evidence>
<dbReference type="InterPro" id="IPR009011">
    <property type="entry name" value="Man6P_isomerase_rcpt-bd_dom_sf"/>
</dbReference>
<evidence type="ECO:0000256" key="2">
    <source>
        <dbReference type="ARBA" id="ARBA00023157"/>
    </source>
</evidence>
<evidence type="ECO:0000256" key="1">
    <source>
        <dbReference type="ARBA" id="ARBA00022729"/>
    </source>
</evidence>
<keyword evidence="6" id="KW-1185">Reference proteome</keyword>
<dbReference type="InterPro" id="IPR044865">
    <property type="entry name" value="MRH_dom"/>
</dbReference>
<evidence type="ECO:0000313" key="6">
    <source>
        <dbReference type="Proteomes" id="UP001344447"/>
    </source>
</evidence>
<reference evidence="5 6" key="1">
    <citation type="submission" date="2023-11" db="EMBL/GenBank/DDBJ databases">
        <title>Dfirmibasis_genome.</title>
        <authorList>
            <person name="Edelbroek B."/>
            <person name="Kjellin J."/>
            <person name="Jerlstrom-Hultqvist J."/>
            <person name="Soderbom F."/>
        </authorList>
    </citation>
    <scope>NUCLEOTIDE SEQUENCE [LARGE SCALE GENOMIC DNA]</scope>
    <source>
        <strain evidence="5 6">TNS-C-14</strain>
    </source>
</reference>
<feature type="domain" description="MRH" evidence="4">
    <location>
        <begin position="23"/>
        <end position="166"/>
    </location>
</feature>
<dbReference type="Gene3D" id="2.70.130.10">
    <property type="entry name" value="Mannose-6-phosphate receptor binding domain"/>
    <property type="match status" value="1"/>
</dbReference>
<accession>A0AAN7TW57</accession>
<proteinExistence type="predicted"/>
<keyword evidence="1 3" id="KW-0732">Signal</keyword>
<comment type="caution">
    <text evidence="5">The sequence shown here is derived from an EMBL/GenBank/DDBJ whole genome shotgun (WGS) entry which is preliminary data.</text>
</comment>
<dbReference type="SUPFAM" id="SSF50911">
    <property type="entry name" value="Mannose 6-phosphate receptor domain"/>
    <property type="match status" value="1"/>
</dbReference>
<name>A0AAN7TW57_9MYCE</name>